<dbReference type="Pfam" id="PF14172">
    <property type="entry name" value="DUF4309"/>
    <property type="match status" value="1"/>
</dbReference>
<sequence>MNTEFQVEKNTIDQVEAKYGKGKRGEAAEPWNRYVTYPGGNLSFGVNKGEQIYDVRSFDPSLQGLRLWEVKKVLGKPDDTKTYQKQAIYIYQVTKEIQLKWVFSSSDPKAKVDHISVVNPQLSKNLMVH</sequence>
<dbReference type="Proteomes" id="UP000677436">
    <property type="component" value="Chromosome"/>
</dbReference>
<dbReference type="KEGG" id="pabs:JIR001_21350"/>
<protein>
    <submittedName>
        <fullName evidence="1">Uncharacterized protein</fullName>
    </submittedName>
</protein>
<evidence type="ECO:0000313" key="1">
    <source>
        <dbReference type="EMBL" id="BCU82352.1"/>
    </source>
</evidence>
<reference evidence="1" key="2">
    <citation type="journal article" date="2021" name="Microbiol. Resour. Announc.">
        <title>Complete Genome Sequence of Polycladomyces abyssicola JIR-001T, Isolated from Hemipelagic Sediment in Deep Seawater.</title>
        <authorList>
            <person name="Tsubouchi T."/>
            <person name="Kaneko Y."/>
        </authorList>
    </citation>
    <scope>NUCLEOTIDE SEQUENCE</scope>
    <source>
        <strain evidence="1">JIR-001</strain>
    </source>
</reference>
<organism evidence="1 2">
    <name type="scientific">Polycladomyces abyssicola</name>
    <dbReference type="NCBI Taxonomy" id="1125966"/>
    <lineage>
        <taxon>Bacteria</taxon>
        <taxon>Bacillati</taxon>
        <taxon>Bacillota</taxon>
        <taxon>Bacilli</taxon>
        <taxon>Bacillales</taxon>
        <taxon>Thermoactinomycetaceae</taxon>
        <taxon>Polycladomyces</taxon>
    </lineage>
</organism>
<dbReference type="InterPro" id="IPR025453">
    <property type="entry name" value="DUF4309"/>
</dbReference>
<proteinExistence type="predicted"/>
<dbReference type="EMBL" id="AP024601">
    <property type="protein sequence ID" value="BCU82352.1"/>
    <property type="molecule type" value="Genomic_DNA"/>
</dbReference>
<evidence type="ECO:0000313" key="2">
    <source>
        <dbReference type="Proteomes" id="UP000677436"/>
    </source>
</evidence>
<name>A0A8D5ZNV8_9BACL</name>
<reference evidence="1" key="1">
    <citation type="journal article" date="2013" name="Int. J. Syst. Evol. Microbiol.">
        <title>Polycladomyces abyssicola gen. nov., sp. nov., a thermophilic filamentous bacterium isolated from hemipelagic sediment.</title>
        <authorList>
            <person name="Tsubouchi T."/>
            <person name="Shimane Y."/>
            <person name="Mori K."/>
            <person name="Usui K."/>
            <person name="Hiraki T."/>
            <person name="Tame A."/>
            <person name="Uematsu K."/>
            <person name="Maruyama T."/>
            <person name="Hatada Y."/>
        </authorList>
    </citation>
    <scope>NUCLEOTIDE SEQUENCE</scope>
    <source>
        <strain evidence="1">JIR-001</strain>
    </source>
</reference>
<dbReference type="AlphaFoldDB" id="A0A8D5ZNV8"/>
<gene>
    <name evidence="1" type="ORF">JIR001_21350</name>
</gene>
<accession>A0A8D5ZNV8</accession>
<keyword evidence="2" id="KW-1185">Reference proteome</keyword>